<gene>
    <name evidence="1" type="ORF">ROZALSC1DRAFT_25502</name>
</gene>
<organism evidence="1 2">
    <name type="scientific">Rozella allomycis (strain CSF55)</name>
    <dbReference type="NCBI Taxonomy" id="988480"/>
    <lineage>
        <taxon>Eukaryota</taxon>
        <taxon>Fungi</taxon>
        <taxon>Fungi incertae sedis</taxon>
        <taxon>Cryptomycota</taxon>
        <taxon>Cryptomycota incertae sedis</taxon>
        <taxon>Rozella</taxon>
    </lineage>
</organism>
<name>A0A4P9YCC2_ROZAC</name>
<feature type="non-terminal residue" evidence="1">
    <location>
        <position position="1"/>
    </location>
</feature>
<dbReference type="EMBL" id="ML006784">
    <property type="protein sequence ID" value="RKP16241.1"/>
    <property type="molecule type" value="Genomic_DNA"/>
</dbReference>
<proteinExistence type="predicted"/>
<evidence type="ECO:0000313" key="1">
    <source>
        <dbReference type="EMBL" id="RKP16241.1"/>
    </source>
</evidence>
<accession>A0A4P9YCC2</accession>
<dbReference type="Proteomes" id="UP000281549">
    <property type="component" value="Unassembled WGS sequence"/>
</dbReference>
<reference evidence="2" key="1">
    <citation type="journal article" date="2018" name="Nat. Microbiol.">
        <title>Leveraging single-cell genomics to expand the fungal tree of life.</title>
        <authorList>
            <person name="Ahrendt S.R."/>
            <person name="Quandt C.A."/>
            <person name="Ciobanu D."/>
            <person name="Clum A."/>
            <person name="Salamov A."/>
            <person name="Andreopoulos B."/>
            <person name="Cheng J.F."/>
            <person name="Woyke T."/>
            <person name="Pelin A."/>
            <person name="Henrissat B."/>
            <person name="Reynolds N.K."/>
            <person name="Benny G.L."/>
            <person name="Smith M.E."/>
            <person name="James T.Y."/>
            <person name="Grigoriev I.V."/>
        </authorList>
    </citation>
    <scope>NUCLEOTIDE SEQUENCE [LARGE SCALE GENOMIC DNA]</scope>
    <source>
        <strain evidence="2">CSF55</strain>
    </source>
</reference>
<evidence type="ECO:0000313" key="2">
    <source>
        <dbReference type="Proteomes" id="UP000281549"/>
    </source>
</evidence>
<dbReference type="AlphaFoldDB" id="A0A4P9YCC2"/>
<sequence length="106" mass="11770">LIVFTSVNNGCSICPVCSFHSDNIGDHAITCAPAERIRHNDIVRVSAAVIGEVGARVDLEPSRLFPDDKKRPDFTCACCWKCEFTAFDDQCLLSTIPWLFKSHEPT</sequence>
<protein>
    <submittedName>
        <fullName evidence="1">Uncharacterized protein</fullName>
    </submittedName>
</protein>